<accession>X1GZZ3</accession>
<organism evidence="1">
    <name type="scientific">marine sediment metagenome</name>
    <dbReference type="NCBI Taxonomy" id="412755"/>
    <lineage>
        <taxon>unclassified sequences</taxon>
        <taxon>metagenomes</taxon>
        <taxon>ecological metagenomes</taxon>
    </lineage>
</organism>
<comment type="caution">
    <text evidence="1">The sequence shown here is derived from an EMBL/GenBank/DDBJ whole genome shotgun (WGS) entry which is preliminary data.</text>
</comment>
<dbReference type="EMBL" id="BARU01034308">
    <property type="protein sequence ID" value="GAH62742.1"/>
    <property type="molecule type" value="Genomic_DNA"/>
</dbReference>
<name>X1GZZ3_9ZZZZ</name>
<proteinExistence type="predicted"/>
<evidence type="ECO:0000313" key="1">
    <source>
        <dbReference type="EMBL" id="GAH62742.1"/>
    </source>
</evidence>
<feature type="non-terminal residue" evidence="1">
    <location>
        <position position="1"/>
    </location>
</feature>
<protein>
    <submittedName>
        <fullName evidence="1">Uncharacterized protein</fullName>
    </submittedName>
</protein>
<dbReference type="AlphaFoldDB" id="X1GZZ3"/>
<sequence length="99" mass="11545">DEGMGFWCAKPTSFEHPMFEIAGKYYYSVDHSPSFYWNSASWEISEALLPFLSIVIGGPKVWEKNKTISKAIEIRNGVIQNPKILSFQNREKEYPHQFR</sequence>
<gene>
    <name evidence="1" type="ORF">S03H2_53867</name>
</gene>
<reference evidence="1" key="1">
    <citation type="journal article" date="2014" name="Front. Microbiol.">
        <title>High frequency of phylogenetically diverse reductive dehalogenase-homologous genes in deep subseafloor sedimentary metagenomes.</title>
        <authorList>
            <person name="Kawai M."/>
            <person name="Futagami T."/>
            <person name="Toyoda A."/>
            <person name="Takaki Y."/>
            <person name="Nishi S."/>
            <person name="Hori S."/>
            <person name="Arai W."/>
            <person name="Tsubouchi T."/>
            <person name="Morono Y."/>
            <person name="Uchiyama I."/>
            <person name="Ito T."/>
            <person name="Fujiyama A."/>
            <person name="Inagaki F."/>
            <person name="Takami H."/>
        </authorList>
    </citation>
    <scope>NUCLEOTIDE SEQUENCE</scope>
    <source>
        <strain evidence="1">Expedition CK06-06</strain>
    </source>
</reference>